<dbReference type="Gene3D" id="1.10.510.10">
    <property type="entry name" value="Transferase(Phosphotransferase) domain 1"/>
    <property type="match status" value="1"/>
</dbReference>
<dbReference type="InterPro" id="IPR000719">
    <property type="entry name" value="Prot_kinase_dom"/>
</dbReference>
<comment type="caution">
    <text evidence="2">The sequence shown here is derived from an EMBL/GenBank/DDBJ whole genome shotgun (WGS) entry which is preliminary data.</text>
</comment>
<sequence>MILRALSSIHSLGFTHCDIKPDNVLVFYAKNKKIADFGLATETSKLSPRSKRFTGLVSNISHTHIIISYTLIHLYRLKNNKLTEW</sequence>
<name>A0AAV0ITK2_9ROSI</name>
<gene>
    <name evidence="2" type="ORF">LITE_LOCUS10770</name>
</gene>
<dbReference type="PANTHER" id="PTHR48011:SF51">
    <property type="entry name" value="PROTEIN KINASE SUPERFAMILY PROTEIN"/>
    <property type="match status" value="1"/>
</dbReference>
<dbReference type="InterPro" id="IPR052751">
    <property type="entry name" value="Plant_MAPKKK"/>
</dbReference>
<organism evidence="2 3">
    <name type="scientific">Linum tenue</name>
    <dbReference type="NCBI Taxonomy" id="586396"/>
    <lineage>
        <taxon>Eukaryota</taxon>
        <taxon>Viridiplantae</taxon>
        <taxon>Streptophyta</taxon>
        <taxon>Embryophyta</taxon>
        <taxon>Tracheophyta</taxon>
        <taxon>Spermatophyta</taxon>
        <taxon>Magnoliopsida</taxon>
        <taxon>eudicotyledons</taxon>
        <taxon>Gunneridae</taxon>
        <taxon>Pentapetalae</taxon>
        <taxon>rosids</taxon>
        <taxon>fabids</taxon>
        <taxon>Malpighiales</taxon>
        <taxon>Linaceae</taxon>
        <taxon>Linum</taxon>
    </lineage>
</organism>
<dbReference type="InterPro" id="IPR008271">
    <property type="entry name" value="Ser/Thr_kinase_AS"/>
</dbReference>
<dbReference type="EMBL" id="CAMGYJ010000004">
    <property type="protein sequence ID" value="CAI0400475.1"/>
    <property type="molecule type" value="Genomic_DNA"/>
</dbReference>
<accession>A0AAV0ITK2</accession>
<keyword evidence="3" id="KW-1185">Reference proteome</keyword>
<evidence type="ECO:0000313" key="2">
    <source>
        <dbReference type="EMBL" id="CAI0400475.1"/>
    </source>
</evidence>
<dbReference type="Proteomes" id="UP001154282">
    <property type="component" value="Unassembled WGS sequence"/>
</dbReference>
<dbReference type="InterPro" id="IPR011009">
    <property type="entry name" value="Kinase-like_dom_sf"/>
</dbReference>
<dbReference type="SUPFAM" id="SSF56112">
    <property type="entry name" value="Protein kinase-like (PK-like)"/>
    <property type="match status" value="1"/>
</dbReference>
<dbReference type="GO" id="GO:0007165">
    <property type="term" value="P:signal transduction"/>
    <property type="evidence" value="ECO:0007669"/>
    <property type="project" value="TreeGrafter"/>
</dbReference>
<proteinExistence type="predicted"/>
<dbReference type="GO" id="GO:0005524">
    <property type="term" value="F:ATP binding"/>
    <property type="evidence" value="ECO:0007669"/>
    <property type="project" value="InterPro"/>
</dbReference>
<protein>
    <recommendedName>
        <fullName evidence="1">Protein kinase domain-containing protein</fullName>
    </recommendedName>
</protein>
<dbReference type="PROSITE" id="PS50011">
    <property type="entry name" value="PROTEIN_KINASE_DOM"/>
    <property type="match status" value="1"/>
</dbReference>
<reference evidence="2" key="1">
    <citation type="submission" date="2022-08" db="EMBL/GenBank/DDBJ databases">
        <authorList>
            <person name="Gutierrez-Valencia J."/>
        </authorList>
    </citation>
    <scope>NUCLEOTIDE SEQUENCE</scope>
</reference>
<evidence type="ECO:0000259" key="1">
    <source>
        <dbReference type="PROSITE" id="PS50011"/>
    </source>
</evidence>
<dbReference type="PANTHER" id="PTHR48011">
    <property type="entry name" value="CCR4-NOT TRANSCRIPTIONAL COMPLEX SUBUNIT CAF120-RELATED"/>
    <property type="match status" value="1"/>
</dbReference>
<dbReference type="PROSITE" id="PS00108">
    <property type="entry name" value="PROTEIN_KINASE_ST"/>
    <property type="match status" value="1"/>
</dbReference>
<dbReference type="Pfam" id="PF00069">
    <property type="entry name" value="Pkinase"/>
    <property type="match status" value="1"/>
</dbReference>
<dbReference type="AlphaFoldDB" id="A0AAV0ITK2"/>
<evidence type="ECO:0000313" key="3">
    <source>
        <dbReference type="Proteomes" id="UP001154282"/>
    </source>
</evidence>
<dbReference type="GO" id="GO:0004672">
    <property type="term" value="F:protein kinase activity"/>
    <property type="evidence" value="ECO:0007669"/>
    <property type="project" value="InterPro"/>
</dbReference>
<feature type="domain" description="Protein kinase" evidence="1">
    <location>
        <begin position="1"/>
        <end position="85"/>
    </location>
</feature>